<accession>A0A8H4ILH6</accession>
<evidence type="ECO:0000256" key="5">
    <source>
        <dbReference type="ARBA" id="ARBA00023027"/>
    </source>
</evidence>
<dbReference type="InterPro" id="IPR023753">
    <property type="entry name" value="FAD/NAD-binding_dom"/>
</dbReference>
<evidence type="ECO:0000256" key="2">
    <source>
        <dbReference type="ARBA" id="ARBA00022630"/>
    </source>
</evidence>
<feature type="compositionally biased region" description="Low complexity" evidence="6">
    <location>
        <begin position="923"/>
        <end position="939"/>
    </location>
</feature>
<evidence type="ECO:0000256" key="7">
    <source>
        <dbReference type="SAM" id="Phobius"/>
    </source>
</evidence>
<evidence type="ECO:0000313" key="12">
    <source>
        <dbReference type="Proteomes" id="UP000572817"/>
    </source>
</evidence>
<comment type="caution">
    <text evidence="11">The sequence shown here is derived from an EMBL/GenBank/DDBJ whole genome shotgun (WGS) entry which is preliminary data.</text>
</comment>
<name>A0A8H4ILH6_9PEZI</name>
<feature type="compositionally biased region" description="Low complexity" evidence="6">
    <location>
        <begin position="712"/>
        <end position="724"/>
    </location>
</feature>
<dbReference type="PANTHER" id="PTHR43706">
    <property type="entry name" value="NADH DEHYDROGENASE"/>
    <property type="match status" value="1"/>
</dbReference>
<evidence type="ECO:0000256" key="3">
    <source>
        <dbReference type="ARBA" id="ARBA00022827"/>
    </source>
</evidence>
<evidence type="ECO:0000256" key="4">
    <source>
        <dbReference type="ARBA" id="ARBA00023002"/>
    </source>
</evidence>
<feature type="compositionally biased region" description="Basic residues" evidence="6">
    <location>
        <begin position="946"/>
        <end position="967"/>
    </location>
</feature>
<evidence type="ECO:0000259" key="9">
    <source>
        <dbReference type="Pfam" id="PF20237"/>
    </source>
</evidence>
<protein>
    <submittedName>
        <fullName evidence="11">Uncharacterized protein</fullName>
    </submittedName>
</protein>
<feature type="transmembrane region" description="Helical" evidence="7">
    <location>
        <begin position="1409"/>
        <end position="1426"/>
    </location>
</feature>
<feature type="region of interest" description="Disordered" evidence="6">
    <location>
        <begin position="706"/>
        <end position="899"/>
    </location>
</feature>
<comment type="similarity">
    <text evidence="1">Belongs to the NADH dehydrogenase family.</text>
</comment>
<dbReference type="InterPro" id="IPR036188">
    <property type="entry name" value="FAD/NAD-bd_sf"/>
</dbReference>
<dbReference type="Pfam" id="PF20237">
    <property type="entry name" value="DUF6594"/>
    <property type="match status" value="1"/>
</dbReference>
<feature type="domain" description="External alternative NADH-ubiquinone oxidoreductase-like C-terminal" evidence="10">
    <location>
        <begin position="485"/>
        <end position="531"/>
    </location>
</feature>
<feature type="domain" description="DUF6594" evidence="9">
    <location>
        <begin position="1252"/>
        <end position="1475"/>
    </location>
</feature>
<evidence type="ECO:0000313" key="11">
    <source>
        <dbReference type="EMBL" id="KAF4301383.1"/>
    </source>
</evidence>
<keyword evidence="4" id="KW-0560">Oxidoreductase</keyword>
<feature type="compositionally biased region" description="Polar residues" evidence="6">
    <location>
        <begin position="1210"/>
        <end position="1220"/>
    </location>
</feature>
<keyword evidence="5" id="KW-0520">NAD</keyword>
<dbReference type="SUPFAM" id="SSF51905">
    <property type="entry name" value="FAD/NAD(P)-binding domain"/>
    <property type="match status" value="2"/>
</dbReference>
<dbReference type="PANTHER" id="PTHR43706:SF17">
    <property type="entry name" value="NADH DEHYDROGENASE (EUROFUNG)"/>
    <property type="match status" value="1"/>
</dbReference>
<evidence type="ECO:0000259" key="10">
    <source>
        <dbReference type="Pfam" id="PF22366"/>
    </source>
</evidence>
<feature type="region of interest" description="Disordered" evidence="6">
    <location>
        <begin position="923"/>
        <end position="1080"/>
    </location>
</feature>
<evidence type="ECO:0000256" key="1">
    <source>
        <dbReference type="ARBA" id="ARBA00005272"/>
    </source>
</evidence>
<dbReference type="Pfam" id="PF07992">
    <property type="entry name" value="Pyr_redox_2"/>
    <property type="match status" value="1"/>
</dbReference>
<keyword evidence="7" id="KW-1133">Transmembrane helix</keyword>
<keyword evidence="12" id="KW-1185">Reference proteome</keyword>
<sequence>MSMALQRGRLGRVPAPLLGAASHQAITAPRIASSADQRRFLTVQQLDHGRDNRERVVILGSGWAGYTLARSLDPKKYQAVVVSPRSYFVFTPLLASTSTGTLEFRTALEPIRSRRTAVNFFQGWADSVDFKNKTVTIEEGVDDPNQGLALTADRHASESKEKRRAEKVEEAKKGQLFDLTYDKLIISVGCYSQTFGTPGVKENALFLKDVGDARKIRNRLLACFETASLPTTSDEMRKNLLNFAIVGGGPTGIEFSAELHDIIREDLSKLYPELMKFYRITVYDVAPRVLSMFDENLGKYAMSVFKREGIEIKTSHHVEELRRGVPSHQKSSPGVKEPKSCWTLKVKEDGEIGVGMVVWSTGLMMNPFVEQALGKVQPLPQREISLQGQDVQDLENTWVVKKHPKSGAIVTNEQLRVILEPQGLGKEGKTKAIMEDVYALGDCGIIEGTSYPATAQVANQKAVWLAKRLNRRDIEGQGFTWKNMGVMAYIGNWNAIMQSGGGGNVSGRAAWLIWRGAYLTKAVSWRNKVLIPVYCTTSRVLVGNYHDPTSRLAEKSLLPWRHDVIQMKSSPRIAQVSGWELHAMRHENGTLRPASQPAPSPSSPLCGGVAFQSSEYARNRQSQPASILLSAASDALHAFPLRLAAAGVPRPRRQCRDSIEQLSAGRNNRGCLSTGPIQVRCPSAASQAAMADDAVASGSAAAVERSNFETETAGGAASSTAGSTWTRGHQPDEKAASLARSHQRKAAKSPCVANDDRRPESPTQWEDVEEARATRVRKAGAHRTASGTRSSSSAQQTSLSSSRGLADPRPLPPAPRKTSSTSSVHSGGGSTGFVTGSSRTAAEASGGGGRASDGYNYFKPSGAAAAQHRDRGSPQVSRRPGPGVDFGASLQARRTVRHRHSSLLRRADALSQLSSPSLLSVFSSLTHSSSGSNSTVTQKSYDRSQGIKKRKHSSKHHSDTRHRRVSSKRSESQGSATSGERAERRRRRSSQPPATAHQPAEPGPSIIPQAETSSPEVDCYSAANSRKPSAVARDRVNSDSGISVRDSSPEGTGRGGRMDGISATSPWDPRQDDEDEEDKQRQLAIHRIYQELAARDPQMRELGGEDHFLQKYMAQEEELRQHIMRNPPHHHARDEPRYAHNDDAGSPHGPTVFPYYYYNDDSQPQPGPYWGQPDPPPPPAPHVPVHDPGYHAALPYGQFPPPSPHGRGSGQLQSGQPDLSKTTITGYEKLACALAEKSTRHDSEESGVVSRRAVRPLYRRFEYLNHRILLHIQDELAEHEEELRELDECIAQQQANAGSDASKAQPASRRLESRYGTDLHARRTLLLGNIYLKLGQYNNTMTSFGKMLSVLEPAKADEVSAYESWIREHAPIDERETRFLTRQADLMSFHRRHQRQEQQYHFNSSGDQVLQTAMLALLLFLALPLIAFPQIPSVGGRLFILAIIGAAEVAMVSSTRFSSLMSGKEWRICGTAYVATPNN</sequence>
<gene>
    <name evidence="11" type="ORF">GTA08_BOTSDO10574</name>
</gene>
<reference evidence="11" key="1">
    <citation type="submission" date="2020-04" db="EMBL/GenBank/DDBJ databases">
        <title>Genome Assembly and Annotation of Botryosphaeria dothidea sdau 11-99, a Latent Pathogen of Apple Fruit Ring Rot in China.</title>
        <authorList>
            <person name="Yu C."/>
            <person name="Diao Y."/>
            <person name="Lu Q."/>
            <person name="Zhao J."/>
            <person name="Cui S."/>
            <person name="Peng C."/>
            <person name="He B."/>
            <person name="Liu H."/>
        </authorList>
    </citation>
    <scope>NUCLEOTIDE SEQUENCE [LARGE SCALE GENOMIC DNA]</scope>
    <source>
        <strain evidence="11">Sdau11-99</strain>
    </source>
</reference>
<feature type="region of interest" description="Disordered" evidence="6">
    <location>
        <begin position="1127"/>
        <end position="1220"/>
    </location>
</feature>
<dbReference type="InterPro" id="IPR054585">
    <property type="entry name" value="NDH2-like_C"/>
</dbReference>
<feature type="compositionally biased region" description="Low complexity" evidence="6">
    <location>
        <begin position="832"/>
        <end position="844"/>
    </location>
</feature>
<proteinExistence type="inferred from homology"/>
<dbReference type="InterPro" id="IPR046529">
    <property type="entry name" value="DUF6594"/>
</dbReference>
<organism evidence="11 12">
    <name type="scientific">Botryosphaeria dothidea</name>
    <dbReference type="NCBI Taxonomy" id="55169"/>
    <lineage>
        <taxon>Eukaryota</taxon>
        <taxon>Fungi</taxon>
        <taxon>Dikarya</taxon>
        <taxon>Ascomycota</taxon>
        <taxon>Pezizomycotina</taxon>
        <taxon>Dothideomycetes</taxon>
        <taxon>Dothideomycetes incertae sedis</taxon>
        <taxon>Botryosphaeriales</taxon>
        <taxon>Botryosphaeriaceae</taxon>
        <taxon>Botryosphaeria</taxon>
    </lineage>
</organism>
<keyword evidence="7" id="KW-0812">Transmembrane</keyword>
<keyword evidence="3" id="KW-0274">FAD</keyword>
<feature type="compositionally biased region" description="Low complexity" evidence="6">
    <location>
        <begin position="785"/>
        <end position="808"/>
    </location>
</feature>
<dbReference type="PRINTS" id="PR00368">
    <property type="entry name" value="FADPNR"/>
</dbReference>
<dbReference type="OrthoDB" id="9992747at2759"/>
<dbReference type="Gene3D" id="3.50.50.100">
    <property type="match status" value="1"/>
</dbReference>
<evidence type="ECO:0000259" key="8">
    <source>
        <dbReference type="Pfam" id="PF07992"/>
    </source>
</evidence>
<feature type="compositionally biased region" description="Basic and acidic residues" evidence="6">
    <location>
        <begin position="1132"/>
        <end position="1145"/>
    </location>
</feature>
<dbReference type="GO" id="GO:0005739">
    <property type="term" value="C:mitochondrion"/>
    <property type="evidence" value="ECO:0007669"/>
    <property type="project" value="TreeGrafter"/>
</dbReference>
<feature type="region of interest" description="Disordered" evidence="6">
    <location>
        <begin position="1294"/>
        <end position="1313"/>
    </location>
</feature>
<keyword evidence="2" id="KW-0285">Flavoprotein</keyword>
<dbReference type="Proteomes" id="UP000572817">
    <property type="component" value="Unassembled WGS sequence"/>
</dbReference>
<dbReference type="GO" id="GO:0003954">
    <property type="term" value="F:NADH dehydrogenase activity"/>
    <property type="evidence" value="ECO:0007669"/>
    <property type="project" value="InterPro"/>
</dbReference>
<feature type="compositionally biased region" description="Polar residues" evidence="6">
    <location>
        <begin position="1038"/>
        <end position="1050"/>
    </location>
</feature>
<dbReference type="Pfam" id="PF22366">
    <property type="entry name" value="NDH2_C"/>
    <property type="match status" value="1"/>
</dbReference>
<feature type="domain" description="FAD/NAD(P)-binding" evidence="8">
    <location>
        <begin position="55"/>
        <end position="369"/>
    </location>
</feature>
<feature type="compositionally biased region" description="Low complexity" evidence="6">
    <location>
        <begin position="816"/>
        <end position="825"/>
    </location>
</feature>
<keyword evidence="7" id="KW-0472">Membrane</keyword>
<feature type="transmembrane region" description="Helical" evidence="7">
    <location>
        <begin position="1438"/>
        <end position="1457"/>
    </location>
</feature>
<feature type="compositionally biased region" description="Pro residues" evidence="6">
    <location>
        <begin position="1173"/>
        <end position="1182"/>
    </location>
</feature>
<dbReference type="EMBL" id="WWBZ02000082">
    <property type="protein sequence ID" value="KAF4301383.1"/>
    <property type="molecule type" value="Genomic_DNA"/>
</dbReference>
<evidence type="ECO:0000256" key="6">
    <source>
        <dbReference type="SAM" id="MobiDB-lite"/>
    </source>
</evidence>
<dbReference type="InterPro" id="IPR045024">
    <property type="entry name" value="NDH-2"/>
</dbReference>